<sequence>MERHQNGERTLSIDEMTGIQATERKEKDLPLRPGKVERREFEYIRHGTQTLIANFDVATGKILEPTCGDSRTESDFALNIRRIVEAEPDVKKWNLIMDCLNTHFSESLVRLVAEKEGLKLDLGVKGESGVLKSMKSRAAFLSDPTHQIVFHYTPKHCSWLNQIEIWFSILVRKLLKRASFLSKDDLKTRILSFIDYFNRTMAKPFKWTYKGKVLAL</sequence>
<dbReference type="EMBL" id="PVWJ01000065">
    <property type="protein sequence ID" value="PSB02321.1"/>
    <property type="molecule type" value="Genomic_DNA"/>
</dbReference>
<dbReference type="Pfam" id="PF13358">
    <property type="entry name" value="DDE_3"/>
    <property type="match status" value="1"/>
</dbReference>
<comment type="caution">
    <text evidence="3">The sequence shown here is derived from an EMBL/GenBank/DDBJ whole genome shotgun (WGS) entry which is preliminary data.</text>
</comment>
<dbReference type="OrthoDB" id="529267at2"/>
<name>A0A2T1C234_9CYAN</name>
<accession>A0A2T1C234</accession>
<reference evidence="3 4" key="1">
    <citation type="submission" date="2018-02" db="EMBL/GenBank/DDBJ databases">
        <authorList>
            <person name="Cohen D.B."/>
            <person name="Kent A.D."/>
        </authorList>
    </citation>
    <scope>NUCLEOTIDE SEQUENCE [LARGE SCALE GENOMIC DNA]</scope>
    <source>
        <strain evidence="3 4">CCAP 1448/3</strain>
    </source>
</reference>
<feature type="domain" description="Tc1-like transposase DDE" evidence="2">
    <location>
        <begin position="10"/>
        <end position="187"/>
    </location>
</feature>
<reference evidence="3 4" key="2">
    <citation type="submission" date="2018-03" db="EMBL/GenBank/DDBJ databases">
        <title>The ancient ancestry and fast evolution of plastids.</title>
        <authorList>
            <person name="Moore K.R."/>
            <person name="Magnabosco C."/>
            <person name="Momper L."/>
            <person name="Gold D.A."/>
            <person name="Bosak T."/>
            <person name="Fournier G.P."/>
        </authorList>
    </citation>
    <scope>NUCLEOTIDE SEQUENCE [LARGE SCALE GENOMIC DNA]</scope>
    <source>
        <strain evidence="3 4">CCAP 1448/3</strain>
    </source>
</reference>
<evidence type="ECO:0000313" key="4">
    <source>
        <dbReference type="Proteomes" id="UP000238762"/>
    </source>
</evidence>
<dbReference type="Proteomes" id="UP000238762">
    <property type="component" value="Unassembled WGS sequence"/>
</dbReference>
<dbReference type="InterPro" id="IPR038717">
    <property type="entry name" value="Tc1-like_DDE_dom"/>
</dbReference>
<proteinExistence type="predicted"/>
<evidence type="ECO:0000313" key="3">
    <source>
        <dbReference type="EMBL" id="PSB02321.1"/>
    </source>
</evidence>
<keyword evidence="4" id="KW-1185">Reference proteome</keyword>
<evidence type="ECO:0000256" key="1">
    <source>
        <dbReference type="SAM" id="MobiDB-lite"/>
    </source>
</evidence>
<feature type="region of interest" description="Disordered" evidence="1">
    <location>
        <begin position="1"/>
        <end position="28"/>
    </location>
</feature>
<protein>
    <submittedName>
        <fullName evidence="3">IS630 family transposase</fullName>
    </submittedName>
</protein>
<dbReference type="AlphaFoldDB" id="A0A2T1C234"/>
<gene>
    <name evidence="3" type="ORF">C7B64_13750</name>
</gene>
<organism evidence="3 4">
    <name type="scientific">Merismopedia glauca CCAP 1448/3</name>
    <dbReference type="NCBI Taxonomy" id="1296344"/>
    <lineage>
        <taxon>Bacteria</taxon>
        <taxon>Bacillati</taxon>
        <taxon>Cyanobacteriota</taxon>
        <taxon>Cyanophyceae</taxon>
        <taxon>Synechococcales</taxon>
        <taxon>Merismopediaceae</taxon>
        <taxon>Merismopedia</taxon>
    </lineage>
</organism>
<evidence type="ECO:0000259" key="2">
    <source>
        <dbReference type="Pfam" id="PF13358"/>
    </source>
</evidence>